<dbReference type="SUPFAM" id="SSF51905">
    <property type="entry name" value="FAD/NAD(P)-binding domain"/>
    <property type="match status" value="1"/>
</dbReference>
<comment type="catalytic activity">
    <reaction evidence="11">
        <text>ethionamide + NADPH + O2 + H(+) = ethionamide S-oxide + NADP(+) + H2O</text>
        <dbReference type="Rhea" id="RHEA:47616"/>
        <dbReference type="ChEBI" id="CHEBI:4885"/>
        <dbReference type="ChEBI" id="CHEBI:15377"/>
        <dbReference type="ChEBI" id="CHEBI:15378"/>
        <dbReference type="ChEBI" id="CHEBI:15379"/>
        <dbReference type="ChEBI" id="CHEBI:57783"/>
        <dbReference type="ChEBI" id="CHEBI:58349"/>
        <dbReference type="ChEBI" id="CHEBI:87805"/>
    </reaction>
</comment>
<comment type="subcellular location">
    <subcellularLocation>
        <location evidence="2">Cell membrane</location>
    </subcellularLocation>
</comment>
<dbReference type="Pfam" id="PF00743">
    <property type="entry name" value="FMO-like"/>
    <property type="match status" value="1"/>
</dbReference>
<evidence type="ECO:0000256" key="13">
    <source>
        <dbReference type="ARBA" id="ARBA00073152"/>
    </source>
</evidence>
<dbReference type="Pfam" id="PF13450">
    <property type="entry name" value="NAD_binding_8"/>
    <property type="match status" value="1"/>
</dbReference>
<dbReference type="GO" id="GO:0050660">
    <property type="term" value="F:flavin adenine dinucleotide binding"/>
    <property type="evidence" value="ECO:0007669"/>
    <property type="project" value="InterPro"/>
</dbReference>
<dbReference type="AlphaFoldDB" id="A0A0B5ENP1"/>
<keyword evidence="10" id="KW-0472">Membrane</keyword>
<dbReference type="InterPro" id="IPR036188">
    <property type="entry name" value="FAD/NAD-bd_sf"/>
</dbReference>
<evidence type="ECO:0000256" key="4">
    <source>
        <dbReference type="ARBA" id="ARBA00022475"/>
    </source>
</evidence>
<protein>
    <recommendedName>
        <fullName evidence="13">FAD-containing monooxygenase EthA</fullName>
    </recommendedName>
    <alternativeName>
        <fullName evidence="14">Prodrug activator EtaA</fullName>
    </alternativeName>
</protein>
<name>A0A0B5ENP1_STRA4</name>
<dbReference type="PANTHER" id="PTHR43872">
    <property type="entry name" value="MONOOXYGENASE, PUTATIVE (AFU_ORTHOLOGUE AFUA_8G02570)-RELATED"/>
    <property type="match status" value="1"/>
</dbReference>
<dbReference type="PRINTS" id="PR00368">
    <property type="entry name" value="FADPNR"/>
</dbReference>
<evidence type="ECO:0000256" key="8">
    <source>
        <dbReference type="ARBA" id="ARBA00023002"/>
    </source>
</evidence>
<evidence type="ECO:0000313" key="17">
    <source>
        <dbReference type="Proteomes" id="UP000031523"/>
    </source>
</evidence>
<keyword evidence="9 16" id="KW-0503">Monooxygenase</keyword>
<evidence type="ECO:0000256" key="14">
    <source>
        <dbReference type="ARBA" id="ARBA00078392"/>
    </source>
</evidence>
<accession>A0A0B5ENP1</accession>
<evidence type="ECO:0000256" key="10">
    <source>
        <dbReference type="ARBA" id="ARBA00023136"/>
    </source>
</evidence>
<evidence type="ECO:0000256" key="1">
    <source>
        <dbReference type="ARBA" id="ARBA00001974"/>
    </source>
</evidence>
<dbReference type="InterPro" id="IPR051820">
    <property type="entry name" value="FAD-binding_MO"/>
</dbReference>
<comment type="cofactor">
    <cofactor evidence="1">
        <name>FAD</name>
        <dbReference type="ChEBI" id="CHEBI:57692"/>
    </cofactor>
</comment>
<dbReference type="Gene3D" id="3.50.50.60">
    <property type="entry name" value="FAD/NAD(P)-binding domain"/>
    <property type="match status" value="2"/>
</dbReference>
<dbReference type="GO" id="GO:0005886">
    <property type="term" value="C:plasma membrane"/>
    <property type="evidence" value="ECO:0007669"/>
    <property type="project" value="UniProtKB-SubCell"/>
</dbReference>
<evidence type="ECO:0000313" key="16">
    <source>
        <dbReference type="EMBL" id="AJE80925.1"/>
    </source>
</evidence>
<evidence type="ECO:0000256" key="6">
    <source>
        <dbReference type="ARBA" id="ARBA00022827"/>
    </source>
</evidence>
<feature type="region of interest" description="Disordered" evidence="15">
    <location>
        <begin position="539"/>
        <end position="571"/>
    </location>
</feature>
<evidence type="ECO:0000256" key="11">
    <source>
        <dbReference type="ARBA" id="ARBA00051124"/>
    </source>
</evidence>
<keyword evidence="5" id="KW-0285">Flavoprotein</keyword>
<dbReference type="EMBL" id="CP010519">
    <property type="protein sequence ID" value="AJE80925.1"/>
    <property type="molecule type" value="Genomic_DNA"/>
</dbReference>
<dbReference type="PANTHER" id="PTHR43872:SF1">
    <property type="entry name" value="MONOOXYGENASE, PUTATIVE (AFU_ORTHOLOGUE AFUA_8G02570)-RELATED"/>
    <property type="match status" value="1"/>
</dbReference>
<keyword evidence="17" id="KW-1185">Reference proteome</keyword>
<dbReference type="GO" id="GO:0004499">
    <property type="term" value="F:N,N-dimethylaniline monooxygenase activity"/>
    <property type="evidence" value="ECO:0007669"/>
    <property type="project" value="InterPro"/>
</dbReference>
<dbReference type="KEGG" id="sals:SLNWT_0549"/>
<proteinExistence type="inferred from homology"/>
<dbReference type="FunFam" id="3.50.50.60:FF:000228">
    <property type="entry name" value="FAD-containing monooxygenase EthA"/>
    <property type="match status" value="1"/>
</dbReference>
<dbReference type="InterPro" id="IPR020946">
    <property type="entry name" value="Flavin_mOase-like"/>
</dbReference>
<evidence type="ECO:0000256" key="15">
    <source>
        <dbReference type="SAM" id="MobiDB-lite"/>
    </source>
</evidence>
<evidence type="ECO:0000256" key="5">
    <source>
        <dbReference type="ARBA" id="ARBA00022630"/>
    </source>
</evidence>
<dbReference type="FunFam" id="3.50.50.60:FF:000213">
    <property type="entry name" value="FAD-containing monooxygenase EthA"/>
    <property type="match status" value="1"/>
</dbReference>
<organism evidence="16 17">
    <name type="scientific">Streptomyces albus (strain ATCC 21838 / DSM 41398 / FERM P-419 / JCM 4703 / NBRC 107858)</name>
    <dbReference type="NCBI Taxonomy" id="1081613"/>
    <lineage>
        <taxon>Bacteria</taxon>
        <taxon>Bacillati</taxon>
        <taxon>Actinomycetota</taxon>
        <taxon>Actinomycetes</taxon>
        <taxon>Kitasatosporales</taxon>
        <taxon>Streptomycetaceae</taxon>
        <taxon>Streptomyces</taxon>
    </lineage>
</organism>
<keyword evidence="4" id="KW-1003">Cell membrane</keyword>
<evidence type="ECO:0000256" key="3">
    <source>
        <dbReference type="ARBA" id="ARBA00010139"/>
    </source>
</evidence>
<keyword evidence="6" id="KW-0274">FAD</keyword>
<keyword evidence="8" id="KW-0560">Oxidoreductase</keyword>
<evidence type="ECO:0000256" key="7">
    <source>
        <dbReference type="ARBA" id="ARBA00022857"/>
    </source>
</evidence>
<comment type="similarity">
    <text evidence="3">Belongs to the FAD-binding monooxygenase family.</text>
</comment>
<sequence>MLPRVTLTCRPTADPEDRPGAPPGAVHRGPGRGQDPVAPPGEHRRDTRAVPAASHEGPEEQYMKQQHVDVMILGAGLSGISAACHLAEADPGLSYTILERRDRIGGTWDLFRYPGVRSDSDMYTFGYRFRAWHGTKILADGPGIREYVQETAGEHGVVEHIRFGRRAVRASWSSEDGLWTVEAHDEATGESELHTCRFLVNATGYYDYDQGFRPEFPGEERFTGTVVHPQHWPEDLNYRGKRVVVIGSGATAITLVPAMAEEAAHVTMLQRSPTYIMTLPTHDPVSVVLRKLRVPAKLVYDLGRRRNIALQRGLYAACRKAPRLMRKVLLAGVRAQLGPGIDMRHFTPSYKPWDQRLCVVPSGDLFKTLRSGRASVATDHIETFTEKGIRLKSGEEIEADVIVTATGLRVQLAGGAALEVDGRPIATRDHVIYKGVLLDGIPNLAIILGYTNASWTLKADMAADYVARLLTYMREQGHDQVTAVATESDRAAESAMGDSLNSGYIQRGDAVMPRQGTRAPWKILNNYYRDRRALSRSPIADPALRFGARPGAAPSGEEPRSAEADSTARVA</sequence>
<evidence type="ECO:0000256" key="2">
    <source>
        <dbReference type="ARBA" id="ARBA00004236"/>
    </source>
</evidence>
<gene>
    <name evidence="16" type="ORF">SLNWT_0549</name>
</gene>
<dbReference type="Proteomes" id="UP000031523">
    <property type="component" value="Chromosome"/>
</dbReference>
<keyword evidence="7" id="KW-0521">NADP</keyword>
<dbReference type="GO" id="GO:0050661">
    <property type="term" value="F:NADP binding"/>
    <property type="evidence" value="ECO:0007669"/>
    <property type="project" value="InterPro"/>
</dbReference>
<reference evidence="16 17" key="1">
    <citation type="submission" date="2015-01" db="EMBL/GenBank/DDBJ databases">
        <title>Enhanced salinomycin production by adjusting the supply of polyketide extender units in Streptomyce albus DSM 41398.</title>
        <authorList>
            <person name="Lu C."/>
        </authorList>
    </citation>
    <scope>NUCLEOTIDE SEQUENCE [LARGE SCALE GENOMIC DNA]</scope>
    <source>
        <strain evidence="17">ATCC 21838 / DSM 41398 / FERM P-419 / JCM 4703 / NBRC 107858</strain>
    </source>
</reference>
<evidence type="ECO:0000256" key="9">
    <source>
        <dbReference type="ARBA" id="ARBA00023033"/>
    </source>
</evidence>
<evidence type="ECO:0000256" key="12">
    <source>
        <dbReference type="ARBA" id="ARBA00059740"/>
    </source>
</evidence>
<dbReference type="PRINTS" id="PR00411">
    <property type="entry name" value="PNDRDTASEI"/>
</dbReference>
<feature type="region of interest" description="Disordered" evidence="15">
    <location>
        <begin position="1"/>
        <end position="61"/>
    </location>
</feature>
<comment type="function">
    <text evidence="12">Monooxygenase able to convert a wide range of ketones to the corresponding esters or lactones via a Baeyer-Villiger oxidation reaction. Can act on long-chain aliphatic ketones (2-hexanone to 2-dodecanone) and on aromatic ketones (phenylacetone and benzylacetone). Is also able to catalyze enantioselective sulfoxidation of methyl-p-tolylsulfide. In vivo, likely functions as a BVMO, but the exact nature of the physiological substrate(s) remains to be established.</text>
</comment>